<reference evidence="3 4" key="1">
    <citation type="journal article" date="2019" name="Int. J. Syst. Evol. Microbiol.">
        <title>The Global Catalogue of Microorganisms (GCM) 10K type strain sequencing project: providing services to taxonomists for standard genome sequencing and annotation.</title>
        <authorList>
            <consortium name="The Broad Institute Genomics Platform"/>
            <consortium name="The Broad Institute Genome Sequencing Center for Infectious Disease"/>
            <person name="Wu L."/>
            <person name="Ma J."/>
        </authorList>
    </citation>
    <scope>NUCLEOTIDE SEQUENCE [LARGE SCALE GENOMIC DNA]</scope>
    <source>
        <strain evidence="3 4">JCM 14718</strain>
    </source>
</reference>
<dbReference type="RefSeq" id="WP_163569625.1">
    <property type="nucleotide sequence ID" value="NZ_BAAANY010000038.1"/>
</dbReference>
<evidence type="ECO:0000313" key="3">
    <source>
        <dbReference type="EMBL" id="GAA1714361.1"/>
    </source>
</evidence>
<name>A0ABN2IYN0_9ACTN</name>
<feature type="compositionally biased region" description="Basic and acidic residues" evidence="1">
    <location>
        <begin position="199"/>
        <end position="209"/>
    </location>
</feature>
<keyword evidence="2" id="KW-0472">Membrane</keyword>
<keyword evidence="2" id="KW-0812">Transmembrane</keyword>
<keyword evidence="2" id="KW-1133">Transmembrane helix</keyword>
<feature type="compositionally biased region" description="Low complexity" evidence="1">
    <location>
        <begin position="177"/>
        <end position="187"/>
    </location>
</feature>
<comment type="caution">
    <text evidence="3">The sequence shown here is derived from an EMBL/GenBank/DDBJ whole genome shotgun (WGS) entry which is preliminary data.</text>
</comment>
<evidence type="ECO:0000256" key="2">
    <source>
        <dbReference type="SAM" id="Phobius"/>
    </source>
</evidence>
<organism evidence="3 4">
    <name type="scientific">Fodinicola feengrottensis</name>
    <dbReference type="NCBI Taxonomy" id="435914"/>
    <lineage>
        <taxon>Bacteria</taxon>
        <taxon>Bacillati</taxon>
        <taxon>Actinomycetota</taxon>
        <taxon>Actinomycetes</taxon>
        <taxon>Mycobacteriales</taxon>
        <taxon>Fodinicola</taxon>
    </lineage>
</organism>
<sequence length="223" mass="22877">MSFGSKSSTRERAAEISAEFGTGVGHWENAASAAVTNARDAVKPRVDQLLASLAPVVEAAVQAQSAHAKSAKKATRKWQKKADVARKDAKNVAGEAKRRTKRAVLAVQGEKMPSRWPVVVGAFAIGAAAGALGAALLARRGEEMFDQYGMPLAESEWGTTGEAVAQKAAAAAQTAASQASSAADKTANTISGAAQTAADKTKSAGDKLSHRTSQLAGSKQSTS</sequence>
<dbReference type="EMBL" id="BAAANY010000038">
    <property type="protein sequence ID" value="GAA1714361.1"/>
    <property type="molecule type" value="Genomic_DNA"/>
</dbReference>
<keyword evidence="4" id="KW-1185">Reference proteome</keyword>
<evidence type="ECO:0008006" key="5">
    <source>
        <dbReference type="Google" id="ProtNLM"/>
    </source>
</evidence>
<gene>
    <name evidence="3" type="ORF">GCM10009765_74220</name>
</gene>
<protein>
    <recommendedName>
        <fullName evidence="5">DUF3618 domain-containing protein</fullName>
    </recommendedName>
</protein>
<feature type="region of interest" description="Disordered" evidence="1">
    <location>
        <begin position="177"/>
        <end position="223"/>
    </location>
</feature>
<evidence type="ECO:0000256" key="1">
    <source>
        <dbReference type="SAM" id="MobiDB-lite"/>
    </source>
</evidence>
<evidence type="ECO:0000313" key="4">
    <source>
        <dbReference type="Proteomes" id="UP001500618"/>
    </source>
</evidence>
<feature type="transmembrane region" description="Helical" evidence="2">
    <location>
        <begin position="116"/>
        <end position="138"/>
    </location>
</feature>
<accession>A0ABN2IYN0</accession>
<proteinExistence type="predicted"/>
<feature type="compositionally biased region" description="Polar residues" evidence="1">
    <location>
        <begin position="211"/>
        <end position="223"/>
    </location>
</feature>
<dbReference type="Proteomes" id="UP001500618">
    <property type="component" value="Unassembled WGS sequence"/>
</dbReference>